<proteinExistence type="predicted"/>
<dbReference type="AlphaFoldDB" id="T0ZLE6"/>
<organism evidence="1">
    <name type="scientific">mine drainage metagenome</name>
    <dbReference type="NCBI Taxonomy" id="410659"/>
    <lineage>
        <taxon>unclassified sequences</taxon>
        <taxon>metagenomes</taxon>
        <taxon>ecological metagenomes</taxon>
    </lineage>
</organism>
<feature type="non-terminal residue" evidence="1">
    <location>
        <position position="62"/>
    </location>
</feature>
<gene>
    <name evidence="1" type="ORF">B1A_14866</name>
</gene>
<dbReference type="EMBL" id="AUZX01010918">
    <property type="protein sequence ID" value="EQD45302.1"/>
    <property type="molecule type" value="Genomic_DNA"/>
</dbReference>
<evidence type="ECO:0008006" key="2">
    <source>
        <dbReference type="Google" id="ProtNLM"/>
    </source>
</evidence>
<dbReference type="SUPFAM" id="SSF102405">
    <property type="entry name" value="MCP/YpsA-like"/>
    <property type="match status" value="1"/>
</dbReference>
<accession>T0ZLE6</accession>
<sequence length="62" mass="6397">MSVTSEQMITRSVCVYCASSRTSHPEYRQAAFKLGEVLAKQGIAILYGGGAVGSMGALADGA</sequence>
<protein>
    <recommendedName>
        <fullName evidence="2">TIGR00730 family Rossman fold protein</fullName>
    </recommendedName>
</protein>
<reference evidence="1" key="1">
    <citation type="submission" date="2013-08" db="EMBL/GenBank/DDBJ databases">
        <authorList>
            <person name="Mendez C."/>
            <person name="Richter M."/>
            <person name="Ferrer M."/>
            <person name="Sanchez J."/>
        </authorList>
    </citation>
    <scope>NUCLEOTIDE SEQUENCE</scope>
</reference>
<comment type="caution">
    <text evidence="1">The sequence shown here is derived from an EMBL/GenBank/DDBJ whole genome shotgun (WGS) entry which is preliminary data.</text>
</comment>
<evidence type="ECO:0000313" key="1">
    <source>
        <dbReference type="EMBL" id="EQD45302.1"/>
    </source>
</evidence>
<dbReference type="Gene3D" id="3.40.50.450">
    <property type="match status" value="1"/>
</dbReference>
<name>T0ZLE6_9ZZZZ</name>
<reference evidence="1" key="2">
    <citation type="journal article" date="2014" name="ISME J.">
        <title>Microbial stratification in low pH oxic and suboxic macroscopic growths along an acid mine drainage.</title>
        <authorList>
            <person name="Mendez-Garcia C."/>
            <person name="Mesa V."/>
            <person name="Sprenger R.R."/>
            <person name="Richter M."/>
            <person name="Diez M.S."/>
            <person name="Solano J."/>
            <person name="Bargiela R."/>
            <person name="Golyshina O.V."/>
            <person name="Manteca A."/>
            <person name="Ramos J.L."/>
            <person name="Gallego J.R."/>
            <person name="Llorente I."/>
            <person name="Martins Dos Santos V.A."/>
            <person name="Jensen O.N."/>
            <person name="Pelaez A.I."/>
            <person name="Sanchez J."/>
            <person name="Ferrer M."/>
        </authorList>
    </citation>
    <scope>NUCLEOTIDE SEQUENCE</scope>
</reference>